<dbReference type="Pfam" id="PF16486">
    <property type="entry name" value="ArgoN"/>
    <property type="match status" value="1"/>
</dbReference>
<dbReference type="Proteomes" id="UP000620124">
    <property type="component" value="Unassembled WGS sequence"/>
</dbReference>
<evidence type="ECO:0000313" key="5">
    <source>
        <dbReference type="Proteomes" id="UP000620124"/>
    </source>
</evidence>
<comment type="caution">
    <text evidence="4">The sequence shown here is derived from an EMBL/GenBank/DDBJ whole genome shotgun (WGS) entry which is preliminary data.</text>
</comment>
<feature type="domain" description="Argonaute linker 1" evidence="1">
    <location>
        <begin position="146"/>
        <end position="181"/>
    </location>
</feature>
<name>A0A8H6XCQ5_9AGAR</name>
<dbReference type="AlphaFoldDB" id="A0A8H6XCQ5"/>
<dbReference type="Gene3D" id="3.40.50.2300">
    <property type="match status" value="1"/>
</dbReference>
<evidence type="ECO:0000259" key="2">
    <source>
        <dbReference type="Pfam" id="PF16486"/>
    </source>
</evidence>
<proteinExistence type="predicted"/>
<feature type="domain" description="Protein argonaute Mid" evidence="3">
    <location>
        <begin position="384"/>
        <end position="434"/>
    </location>
</feature>
<keyword evidence="5" id="KW-1185">Reference proteome</keyword>
<feature type="domain" description="Protein argonaute N-terminal" evidence="2">
    <location>
        <begin position="26"/>
        <end position="124"/>
    </location>
</feature>
<dbReference type="Gene3D" id="2.170.260.10">
    <property type="entry name" value="paz domain"/>
    <property type="match status" value="1"/>
</dbReference>
<dbReference type="Pfam" id="PF16487">
    <property type="entry name" value="ArgoMid"/>
    <property type="match status" value="1"/>
</dbReference>
<sequence>MCTATVDSILEVVTPKWEQKTEVKFSTIKMREIIVRLQQEKPQIFNPVGAFDGKYNLFSFTKYPFASQSFDVQLDMDDRRRQPKYVVVIVTFAREVNLEILRNLQNPAYKREDLSYAINLLNVFVQAQPKRDHLFNATSIFKQMADDRSIAPLHLWRGVFQSVRPTFDRICIHVDTTVGVVVPARSLVRLCQEYLHVKNLDEITSFQFQQLRLFLRGVKVTVDHIGLREPRTLKIRDLVQSVGDEVFEKVVRQDNGAQERVRISVADHFRANYNITVPPGSLGIRGTRELFPIEFCRSLQQLYRNKLSPDDAAKVLKFGLKNPKEKFEDIKEEWKSLDHRESEFLRGGGITFSASTNPLAIDGRRLDPPRIEYGGGETETLQRPGSWNMVNKTLMTPATIKSWVIVDFTQGSNSTKLTMFLKSLFAEMKKLGISNLRTTPSYGQRLNHIF</sequence>
<dbReference type="SUPFAM" id="SSF101690">
    <property type="entry name" value="PAZ domain"/>
    <property type="match status" value="1"/>
</dbReference>
<dbReference type="Pfam" id="PF08699">
    <property type="entry name" value="ArgoL1"/>
    <property type="match status" value="1"/>
</dbReference>
<gene>
    <name evidence="4" type="ORF">MVEN_02092800</name>
</gene>
<organism evidence="4 5">
    <name type="scientific">Mycena venus</name>
    <dbReference type="NCBI Taxonomy" id="2733690"/>
    <lineage>
        <taxon>Eukaryota</taxon>
        <taxon>Fungi</taxon>
        <taxon>Dikarya</taxon>
        <taxon>Basidiomycota</taxon>
        <taxon>Agaricomycotina</taxon>
        <taxon>Agaricomycetes</taxon>
        <taxon>Agaricomycetidae</taxon>
        <taxon>Agaricales</taxon>
        <taxon>Marasmiineae</taxon>
        <taxon>Mycenaceae</taxon>
        <taxon>Mycena</taxon>
    </lineage>
</organism>
<dbReference type="InterPro" id="IPR036085">
    <property type="entry name" value="PAZ_dom_sf"/>
</dbReference>
<evidence type="ECO:0000259" key="3">
    <source>
        <dbReference type="Pfam" id="PF16487"/>
    </source>
</evidence>
<evidence type="ECO:0000259" key="1">
    <source>
        <dbReference type="Pfam" id="PF08699"/>
    </source>
</evidence>
<accession>A0A8H6XCQ5</accession>
<reference evidence="4" key="1">
    <citation type="submission" date="2020-05" db="EMBL/GenBank/DDBJ databases">
        <title>Mycena genomes resolve the evolution of fungal bioluminescence.</title>
        <authorList>
            <person name="Tsai I.J."/>
        </authorList>
    </citation>
    <scope>NUCLEOTIDE SEQUENCE</scope>
    <source>
        <strain evidence="4">CCC161011</strain>
    </source>
</reference>
<dbReference type="InterPro" id="IPR032473">
    <property type="entry name" value="Argonaute_Mid_dom"/>
</dbReference>
<dbReference type="OrthoDB" id="10252740at2759"/>
<dbReference type="InterPro" id="IPR032474">
    <property type="entry name" value="Argonaute_N"/>
</dbReference>
<dbReference type="PANTHER" id="PTHR22891">
    <property type="entry name" value="EUKARYOTIC TRANSLATION INITIATION FACTOR 2C"/>
    <property type="match status" value="1"/>
</dbReference>
<protein>
    <submittedName>
        <fullName evidence="4">Protein argonaute-2</fullName>
    </submittedName>
</protein>
<evidence type="ECO:0000313" key="4">
    <source>
        <dbReference type="EMBL" id="KAF7338663.1"/>
    </source>
</evidence>
<dbReference type="InterPro" id="IPR014811">
    <property type="entry name" value="ArgoL1"/>
</dbReference>
<dbReference type="EMBL" id="JACAZI010000021">
    <property type="protein sequence ID" value="KAF7338663.1"/>
    <property type="molecule type" value="Genomic_DNA"/>
</dbReference>